<evidence type="ECO:0000259" key="1">
    <source>
        <dbReference type="PROSITE" id="PS51163"/>
    </source>
</evidence>
<dbReference type="InterPro" id="IPR017945">
    <property type="entry name" value="DHBP_synth_RibB-like_a/b_dom"/>
</dbReference>
<dbReference type="AlphaFoldDB" id="A9KG15"/>
<dbReference type="EMBL" id="CP000733">
    <property type="protein sequence ID" value="ABS76801.1"/>
    <property type="molecule type" value="Genomic_DNA"/>
</dbReference>
<reference evidence="2 3" key="1">
    <citation type="journal article" date="2009" name="Infect. Immun.">
        <title>Comparative genomics reveal extensive transposon-mediated genomic plasticity and diversity among potential effector proteins within the genus Coxiella.</title>
        <authorList>
            <person name="Beare P.A."/>
            <person name="Unsworth N."/>
            <person name="Andoh M."/>
            <person name="Voth D.E."/>
            <person name="Omsland A."/>
            <person name="Gilk S.D."/>
            <person name="Williams K.P."/>
            <person name="Sobral B.W."/>
            <person name="Kupko J.J.III."/>
            <person name="Porcella S.F."/>
            <person name="Samuel J.E."/>
            <person name="Heinzen R.A."/>
        </authorList>
    </citation>
    <scope>NUCLEOTIDE SEQUENCE [LARGE SCALE GENOMIC DNA]</scope>
    <source>
        <strain evidence="2 3">Dugway 5J108-111</strain>
    </source>
</reference>
<accession>A9KG15</accession>
<dbReference type="GO" id="GO:0003725">
    <property type="term" value="F:double-stranded RNA binding"/>
    <property type="evidence" value="ECO:0007669"/>
    <property type="project" value="InterPro"/>
</dbReference>
<dbReference type="KEGG" id="cbd:CBUD_0976"/>
<sequence>MATIHIHPDNPQARLIKQAVETVKTGGILAYSTDSGYALGCGLGNKSGAERIRRLRQLNKAHPFTLLCRDLSEIAVYARIANPVFRFLKAHTPGPYTFILSATRAVPRQLQHPKRKTIGIRVPDHRVIQAILEQLQEPLMNVTLIFPGEQWAPSEISEREDELAAQVDLIVDSGVCGVEPTTVIDLVDGEPTILREGKGDISEI</sequence>
<name>A9KG15_COXBN</name>
<dbReference type="Gene3D" id="3.90.870.10">
    <property type="entry name" value="DHBP synthase"/>
    <property type="match status" value="1"/>
</dbReference>
<evidence type="ECO:0000313" key="3">
    <source>
        <dbReference type="Proteomes" id="UP000008555"/>
    </source>
</evidence>
<feature type="domain" description="YrdC-like" evidence="1">
    <location>
        <begin position="13"/>
        <end position="199"/>
    </location>
</feature>
<protein>
    <submittedName>
        <fullName evidence="2">Sua5/YciO/YrdC/YwlC family protein</fullName>
    </submittedName>
</protein>
<dbReference type="PROSITE" id="PS51163">
    <property type="entry name" value="YRDC"/>
    <property type="match status" value="1"/>
</dbReference>
<dbReference type="InterPro" id="IPR052532">
    <property type="entry name" value="SUA5_domain"/>
</dbReference>
<dbReference type="PANTHER" id="PTHR42828:SF3">
    <property type="entry name" value="THREONYLCARBAMOYL-AMP SYNTHASE"/>
    <property type="match status" value="1"/>
</dbReference>
<dbReference type="HOGENOM" id="CLU_031397_3_0_6"/>
<dbReference type="Proteomes" id="UP000008555">
    <property type="component" value="Chromosome"/>
</dbReference>
<dbReference type="PANTHER" id="PTHR42828">
    <property type="entry name" value="DHBP SYNTHASE RIBB-LIKE ALPHA/BETA DOMAIN-CONTAINING PROTEIN"/>
    <property type="match status" value="1"/>
</dbReference>
<gene>
    <name evidence="2" type="ordered locus">CBUD_0976</name>
</gene>
<dbReference type="InterPro" id="IPR006070">
    <property type="entry name" value="Sua5-like_dom"/>
</dbReference>
<dbReference type="NCBIfam" id="TIGR00057">
    <property type="entry name" value="L-threonylcarbamoyladenylate synthase"/>
    <property type="match status" value="1"/>
</dbReference>
<evidence type="ECO:0000313" key="2">
    <source>
        <dbReference type="EMBL" id="ABS76801.1"/>
    </source>
</evidence>
<organism evidence="2 3">
    <name type="scientific">Coxiella burnetii (strain Dugway 5J108-111)</name>
    <dbReference type="NCBI Taxonomy" id="434922"/>
    <lineage>
        <taxon>Bacteria</taxon>
        <taxon>Pseudomonadati</taxon>
        <taxon>Pseudomonadota</taxon>
        <taxon>Gammaproteobacteria</taxon>
        <taxon>Legionellales</taxon>
        <taxon>Coxiellaceae</taxon>
        <taxon>Coxiella</taxon>
    </lineage>
</organism>
<dbReference type="Pfam" id="PF01300">
    <property type="entry name" value="Sua5_yciO_yrdC"/>
    <property type="match status" value="1"/>
</dbReference>
<dbReference type="SUPFAM" id="SSF55821">
    <property type="entry name" value="YrdC/RibB"/>
    <property type="match status" value="1"/>
</dbReference>
<dbReference type="RefSeq" id="WP_010957881.1">
    <property type="nucleotide sequence ID" value="NC_009727.1"/>
</dbReference>
<proteinExistence type="predicted"/>